<comment type="function">
    <text evidence="6">Common component of the spliceosome and rRNA processing machinery.</text>
</comment>
<keyword evidence="4 6" id="KW-0539">Nucleus</keyword>
<comment type="subcellular location">
    <subcellularLocation>
        <location evidence="1 6">Nucleus</location>
        <location evidence="1 6">Nucleolus</location>
    </subcellularLocation>
</comment>
<comment type="caution">
    <text evidence="8">The sequence shown here is derived from an EMBL/GenBank/DDBJ whole genome shotgun (WGS) entry which is preliminary data.</text>
</comment>
<accession>A0A9W4JIV6</accession>
<keyword evidence="5 6" id="KW-0687">Ribonucleoprotein</keyword>
<feature type="domain" description="Ribosomal protein eL8/eL30/eS12/Gadd45" evidence="7">
    <location>
        <begin position="20"/>
        <end position="79"/>
    </location>
</feature>
<organism evidence="8 9">
    <name type="scientific">Penicillium salamii</name>
    <dbReference type="NCBI Taxonomy" id="1612424"/>
    <lineage>
        <taxon>Eukaryota</taxon>
        <taxon>Fungi</taxon>
        <taxon>Dikarya</taxon>
        <taxon>Ascomycota</taxon>
        <taxon>Pezizomycotina</taxon>
        <taxon>Eurotiomycetes</taxon>
        <taxon>Eurotiomycetidae</taxon>
        <taxon>Eurotiales</taxon>
        <taxon>Aspergillaceae</taxon>
        <taxon>Penicillium</taxon>
    </lineage>
</organism>
<dbReference type="Proteomes" id="UP001152592">
    <property type="component" value="Unassembled WGS sequence"/>
</dbReference>
<dbReference type="GO" id="GO:0031429">
    <property type="term" value="C:box H/ACA snoRNP complex"/>
    <property type="evidence" value="ECO:0007669"/>
    <property type="project" value="UniProtKB-UniRule"/>
</dbReference>
<proteinExistence type="inferred from homology"/>
<evidence type="ECO:0000256" key="6">
    <source>
        <dbReference type="RuleBase" id="RU366039"/>
    </source>
</evidence>
<evidence type="ECO:0000256" key="2">
    <source>
        <dbReference type="ARBA" id="ARBA00007337"/>
    </source>
</evidence>
<evidence type="ECO:0000256" key="3">
    <source>
        <dbReference type="ARBA" id="ARBA00022884"/>
    </source>
</evidence>
<dbReference type="Gene3D" id="3.30.1330.30">
    <property type="match status" value="1"/>
</dbReference>
<evidence type="ECO:0000256" key="4">
    <source>
        <dbReference type="ARBA" id="ARBA00023242"/>
    </source>
</evidence>
<name>A0A9W4JIV6_9EURO</name>
<dbReference type="InterPro" id="IPR018492">
    <property type="entry name" value="Ribosomal_eL8/Nhp2"/>
</dbReference>
<dbReference type="GO" id="GO:0000398">
    <property type="term" value="P:mRNA splicing, via spliceosome"/>
    <property type="evidence" value="ECO:0007669"/>
    <property type="project" value="UniProtKB-UniRule"/>
</dbReference>
<evidence type="ECO:0000259" key="7">
    <source>
        <dbReference type="Pfam" id="PF01248"/>
    </source>
</evidence>
<dbReference type="OrthoDB" id="1924699at2759"/>
<dbReference type="InterPro" id="IPR004038">
    <property type="entry name" value="Ribosomal_eL8/eL30/eS12/Gad45"/>
</dbReference>
<feature type="domain" description="Ribosomal protein eL8/eL30/eS12/Gadd45" evidence="7">
    <location>
        <begin position="97"/>
        <end position="131"/>
    </location>
</feature>
<dbReference type="PRINTS" id="PR00881">
    <property type="entry name" value="L7ARS6FAMILY"/>
</dbReference>
<sequence length="148" mass="15801">MAEDTSAAFPIADETLSQSLLDLVQQASHYKQIKKGANECTKSLNRGTSEIVIMAADTAPLAIVLHLPLLAEDKNVSTLEQACACASSDPETNFNPQVPYVYVPSKMALGRATGVSRPVIAVSITTNDASDLSAQIQAIKNQVERLMI</sequence>
<protein>
    <recommendedName>
        <fullName evidence="6">H/ACA ribonucleoprotein complex subunit 2</fullName>
    </recommendedName>
    <alternativeName>
        <fullName evidence="6">Nucleolar protein family A member 2</fullName>
    </alternativeName>
</protein>
<dbReference type="AlphaFoldDB" id="A0A9W4JIV6"/>
<comment type="function">
    <text evidence="6">Required for ribosome biogenesis. Part of a complex which catalyzes pseudouridylation of rRNA. This involves the isomerization of uridine such that the ribose is subsequently attached to C5, instead of the normal N1. Pseudouridine ('psi') residues may serve to stabilize the conformation of rRNAs.</text>
</comment>
<evidence type="ECO:0000256" key="1">
    <source>
        <dbReference type="ARBA" id="ARBA00004604"/>
    </source>
</evidence>
<dbReference type="GO" id="GO:0003723">
    <property type="term" value="F:RNA binding"/>
    <property type="evidence" value="ECO:0007669"/>
    <property type="project" value="UniProtKB-UniRule"/>
</dbReference>
<evidence type="ECO:0000313" key="8">
    <source>
        <dbReference type="EMBL" id="CAG8395144.1"/>
    </source>
</evidence>
<keyword evidence="3 6" id="KW-0694">RNA-binding</keyword>
<reference evidence="8" key="1">
    <citation type="submission" date="2021-07" db="EMBL/GenBank/DDBJ databases">
        <authorList>
            <person name="Branca A.L. A."/>
        </authorList>
    </citation>
    <scope>NUCLEOTIDE SEQUENCE</scope>
</reference>
<dbReference type="PRINTS" id="PR00883">
    <property type="entry name" value="NUCLEARHMG"/>
</dbReference>
<evidence type="ECO:0000256" key="5">
    <source>
        <dbReference type="ARBA" id="ARBA00023274"/>
    </source>
</evidence>
<comment type="similarity">
    <text evidence="2 6">Belongs to the eukaryotic ribosomal protein eL8 family.</text>
</comment>
<dbReference type="PANTHER" id="PTHR23105">
    <property type="entry name" value="RIBOSOMAL PROTEIN L7AE FAMILY MEMBER"/>
    <property type="match status" value="1"/>
</dbReference>
<dbReference type="EMBL" id="CAJVPD010000249">
    <property type="protein sequence ID" value="CAG8395144.1"/>
    <property type="molecule type" value="Genomic_DNA"/>
</dbReference>
<dbReference type="InterPro" id="IPR002415">
    <property type="entry name" value="H/ACA_rnp_Nhp2-like"/>
</dbReference>
<dbReference type="InterPro" id="IPR050257">
    <property type="entry name" value="eL8/uL1-like"/>
</dbReference>
<dbReference type="InterPro" id="IPR029064">
    <property type="entry name" value="Ribosomal_eL30-like_sf"/>
</dbReference>
<evidence type="ECO:0000313" key="9">
    <source>
        <dbReference type="Proteomes" id="UP001152592"/>
    </source>
</evidence>
<dbReference type="GO" id="GO:0031120">
    <property type="term" value="P:snRNA pseudouridine synthesis"/>
    <property type="evidence" value="ECO:0007669"/>
    <property type="project" value="UniProtKB-UniRule"/>
</dbReference>
<dbReference type="Pfam" id="PF01248">
    <property type="entry name" value="Ribosomal_L7Ae"/>
    <property type="match status" value="2"/>
</dbReference>
<dbReference type="SUPFAM" id="SSF55315">
    <property type="entry name" value="L30e-like"/>
    <property type="match status" value="1"/>
</dbReference>
<gene>
    <name evidence="8" type="ORF">PSALAMII_LOCUS7069</name>
</gene>